<evidence type="ECO:0000313" key="11">
    <source>
        <dbReference type="EMBL" id="ANO50990.1"/>
    </source>
</evidence>
<dbReference type="KEGG" id="woc:BA177_07000"/>
<keyword evidence="2" id="KW-0001">2Fe-2S</keyword>
<evidence type="ECO:0000256" key="6">
    <source>
        <dbReference type="ARBA" id="ARBA00023014"/>
    </source>
</evidence>
<evidence type="ECO:0000256" key="7">
    <source>
        <dbReference type="ARBA" id="ARBA00034078"/>
    </source>
</evidence>
<dbReference type="PANTHER" id="PTHR37424:SF1">
    <property type="entry name" value="BACTERIOFERRITIN-ASSOCIATED FERREDOXIN"/>
    <property type="match status" value="1"/>
</dbReference>
<dbReference type="Proteomes" id="UP000092695">
    <property type="component" value="Chromosome"/>
</dbReference>
<dbReference type="EMBL" id="CP016268">
    <property type="protein sequence ID" value="ANO50990.1"/>
    <property type="molecule type" value="Genomic_DNA"/>
</dbReference>
<dbReference type="CDD" id="cd19945">
    <property type="entry name" value="Fer2_BFD"/>
    <property type="match status" value="1"/>
</dbReference>
<dbReference type="STRING" id="1548547.BA177_07000"/>
<keyword evidence="12" id="KW-1185">Reference proteome</keyword>
<dbReference type="AlphaFoldDB" id="A0A193LEN4"/>
<dbReference type="GO" id="GO:0046872">
    <property type="term" value="F:metal ion binding"/>
    <property type="evidence" value="ECO:0007669"/>
    <property type="project" value="UniProtKB-KW"/>
</dbReference>
<proteinExistence type="inferred from homology"/>
<evidence type="ECO:0000313" key="12">
    <source>
        <dbReference type="Proteomes" id="UP000092695"/>
    </source>
</evidence>
<evidence type="ECO:0000259" key="10">
    <source>
        <dbReference type="Pfam" id="PF04324"/>
    </source>
</evidence>
<keyword evidence="3" id="KW-0479">Metal-binding</keyword>
<comment type="cofactor">
    <cofactor evidence="7">
        <name>[2Fe-2S] cluster</name>
        <dbReference type="ChEBI" id="CHEBI:190135"/>
    </cofactor>
</comment>
<evidence type="ECO:0000256" key="3">
    <source>
        <dbReference type="ARBA" id="ARBA00022723"/>
    </source>
</evidence>
<dbReference type="RefSeq" id="WP_068614692.1">
    <property type="nucleotide sequence ID" value="NZ_CP016268.1"/>
</dbReference>
<evidence type="ECO:0000256" key="1">
    <source>
        <dbReference type="ARBA" id="ARBA00022448"/>
    </source>
</evidence>
<dbReference type="PANTHER" id="PTHR37424">
    <property type="entry name" value="BACTERIOFERRITIN-ASSOCIATED FERREDOXIN"/>
    <property type="match status" value="1"/>
</dbReference>
<dbReference type="InterPro" id="IPR052371">
    <property type="entry name" value="BFD-associated_ferredoxin"/>
</dbReference>
<evidence type="ECO:0000256" key="4">
    <source>
        <dbReference type="ARBA" id="ARBA00022982"/>
    </source>
</evidence>
<evidence type="ECO:0000256" key="5">
    <source>
        <dbReference type="ARBA" id="ARBA00023004"/>
    </source>
</evidence>
<dbReference type="Gene3D" id="1.10.10.1100">
    <property type="entry name" value="BFD-like [2Fe-2S]-binding domain"/>
    <property type="match status" value="1"/>
</dbReference>
<dbReference type="InterPro" id="IPR041854">
    <property type="entry name" value="BFD-like_2Fe2S-bd_dom_sf"/>
</dbReference>
<keyword evidence="1" id="KW-0813">Transport</keyword>
<evidence type="ECO:0000256" key="2">
    <source>
        <dbReference type="ARBA" id="ARBA00022714"/>
    </source>
</evidence>
<evidence type="ECO:0000256" key="9">
    <source>
        <dbReference type="ARBA" id="ARBA00046332"/>
    </source>
</evidence>
<dbReference type="InterPro" id="IPR007419">
    <property type="entry name" value="BFD-like_2Fe2S-bd_dom"/>
</dbReference>
<organism evidence="11 12">
    <name type="scientific">Woeseia oceani</name>
    <dbReference type="NCBI Taxonomy" id="1548547"/>
    <lineage>
        <taxon>Bacteria</taxon>
        <taxon>Pseudomonadati</taxon>
        <taxon>Pseudomonadota</taxon>
        <taxon>Gammaproteobacteria</taxon>
        <taxon>Woeseiales</taxon>
        <taxon>Woeseiaceae</taxon>
        <taxon>Woeseia</taxon>
    </lineage>
</organism>
<name>A0A193LEN4_9GAMM</name>
<keyword evidence="4" id="KW-0249">Electron transport</keyword>
<dbReference type="Pfam" id="PF04324">
    <property type="entry name" value="Fer2_BFD"/>
    <property type="match status" value="1"/>
</dbReference>
<keyword evidence="6" id="KW-0411">Iron-sulfur</keyword>
<dbReference type="OrthoDB" id="9815350at2"/>
<evidence type="ECO:0000256" key="8">
    <source>
        <dbReference type="ARBA" id="ARBA00039386"/>
    </source>
</evidence>
<dbReference type="GO" id="GO:0051537">
    <property type="term" value="F:2 iron, 2 sulfur cluster binding"/>
    <property type="evidence" value="ECO:0007669"/>
    <property type="project" value="UniProtKB-KW"/>
</dbReference>
<gene>
    <name evidence="11" type="ORF">BA177_07000</name>
</gene>
<comment type="similarity">
    <text evidence="9">Belongs to the Bfd family.</text>
</comment>
<accession>A0A193LEN4</accession>
<keyword evidence="5" id="KW-0408">Iron</keyword>
<feature type="domain" description="BFD-like [2Fe-2S]-binding" evidence="10">
    <location>
        <begin position="2"/>
        <end position="51"/>
    </location>
</feature>
<protein>
    <recommendedName>
        <fullName evidence="8">Bacterioferritin-associated ferredoxin</fullName>
    </recommendedName>
</protein>
<reference evidence="11 12" key="1">
    <citation type="submission" date="2016-06" db="EMBL/GenBank/DDBJ databases">
        <title>Complete genome sequence of a deep-branching marine Gamma Proteobacterium Woeseia oceani type strain XK5.</title>
        <authorList>
            <person name="Mu D."/>
            <person name="Du Z."/>
        </authorList>
    </citation>
    <scope>NUCLEOTIDE SEQUENCE [LARGE SCALE GENOMIC DNA]</scope>
    <source>
        <strain evidence="11 12">XK5</strain>
    </source>
</reference>
<sequence>MYVCICNAVTDKDIRRAAATGAGNLYELQEQLGVATRCGSCADHAREILNEVHGQQHRATPTLYVPVHA</sequence>